<evidence type="ECO:0000313" key="3">
    <source>
        <dbReference type="Proteomes" id="UP001194468"/>
    </source>
</evidence>
<name>A0AAD4BFS4_BOLED</name>
<proteinExistence type="predicted"/>
<sequence>MQPLVQSRLGLTQHQYAKHPRVYISPPSSPLTRSDSPPTSPKFPLSRSPTPQHAEDVNLPHVEAEFLGPRNAVFRNYHPLMTGRPCGSTGASLPPGAQPPPLDPQMGVAFSRLRGR</sequence>
<gene>
    <name evidence="2" type="ORF">L210DRAFT_986535</name>
</gene>
<reference evidence="2" key="2">
    <citation type="journal article" date="2020" name="Nat. Commun.">
        <title>Large-scale genome sequencing of mycorrhizal fungi provides insights into the early evolution of symbiotic traits.</title>
        <authorList>
            <person name="Miyauchi S."/>
            <person name="Kiss E."/>
            <person name="Kuo A."/>
            <person name="Drula E."/>
            <person name="Kohler A."/>
            <person name="Sanchez-Garcia M."/>
            <person name="Morin E."/>
            <person name="Andreopoulos B."/>
            <person name="Barry K.W."/>
            <person name="Bonito G."/>
            <person name="Buee M."/>
            <person name="Carver A."/>
            <person name="Chen C."/>
            <person name="Cichocki N."/>
            <person name="Clum A."/>
            <person name="Culley D."/>
            <person name="Crous P.W."/>
            <person name="Fauchery L."/>
            <person name="Girlanda M."/>
            <person name="Hayes R.D."/>
            <person name="Keri Z."/>
            <person name="LaButti K."/>
            <person name="Lipzen A."/>
            <person name="Lombard V."/>
            <person name="Magnuson J."/>
            <person name="Maillard F."/>
            <person name="Murat C."/>
            <person name="Nolan M."/>
            <person name="Ohm R.A."/>
            <person name="Pangilinan J."/>
            <person name="Pereira M.F."/>
            <person name="Perotto S."/>
            <person name="Peter M."/>
            <person name="Pfister S."/>
            <person name="Riley R."/>
            <person name="Sitrit Y."/>
            <person name="Stielow J.B."/>
            <person name="Szollosi G."/>
            <person name="Zifcakova L."/>
            <person name="Stursova M."/>
            <person name="Spatafora J.W."/>
            <person name="Tedersoo L."/>
            <person name="Vaario L.M."/>
            <person name="Yamada A."/>
            <person name="Yan M."/>
            <person name="Wang P."/>
            <person name="Xu J."/>
            <person name="Bruns T."/>
            <person name="Baldrian P."/>
            <person name="Vilgalys R."/>
            <person name="Dunand C."/>
            <person name="Henrissat B."/>
            <person name="Grigoriev I.V."/>
            <person name="Hibbett D."/>
            <person name="Nagy L.G."/>
            <person name="Martin F.M."/>
        </authorList>
    </citation>
    <scope>NUCLEOTIDE SEQUENCE</scope>
    <source>
        <strain evidence="2">BED1</strain>
    </source>
</reference>
<organism evidence="2 3">
    <name type="scientific">Boletus edulis BED1</name>
    <dbReference type="NCBI Taxonomy" id="1328754"/>
    <lineage>
        <taxon>Eukaryota</taxon>
        <taxon>Fungi</taxon>
        <taxon>Dikarya</taxon>
        <taxon>Basidiomycota</taxon>
        <taxon>Agaricomycotina</taxon>
        <taxon>Agaricomycetes</taxon>
        <taxon>Agaricomycetidae</taxon>
        <taxon>Boletales</taxon>
        <taxon>Boletineae</taxon>
        <taxon>Boletaceae</taxon>
        <taxon>Boletoideae</taxon>
        <taxon>Boletus</taxon>
    </lineage>
</organism>
<evidence type="ECO:0000256" key="1">
    <source>
        <dbReference type="SAM" id="MobiDB-lite"/>
    </source>
</evidence>
<accession>A0AAD4BFS4</accession>
<dbReference type="EMBL" id="WHUW01000091">
    <property type="protein sequence ID" value="KAF8425804.1"/>
    <property type="molecule type" value="Genomic_DNA"/>
</dbReference>
<dbReference type="Proteomes" id="UP001194468">
    <property type="component" value="Unassembled WGS sequence"/>
</dbReference>
<protein>
    <submittedName>
        <fullName evidence="2">Uncharacterized protein</fullName>
    </submittedName>
</protein>
<dbReference type="AlphaFoldDB" id="A0AAD4BFS4"/>
<evidence type="ECO:0000313" key="2">
    <source>
        <dbReference type="EMBL" id="KAF8425804.1"/>
    </source>
</evidence>
<reference evidence="2" key="1">
    <citation type="submission" date="2019-10" db="EMBL/GenBank/DDBJ databases">
        <authorList>
            <consortium name="DOE Joint Genome Institute"/>
            <person name="Kuo A."/>
            <person name="Miyauchi S."/>
            <person name="Kiss E."/>
            <person name="Drula E."/>
            <person name="Kohler A."/>
            <person name="Sanchez-Garcia M."/>
            <person name="Andreopoulos B."/>
            <person name="Barry K.W."/>
            <person name="Bonito G."/>
            <person name="Buee M."/>
            <person name="Carver A."/>
            <person name="Chen C."/>
            <person name="Cichocki N."/>
            <person name="Clum A."/>
            <person name="Culley D."/>
            <person name="Crous P.W."/>
            <person name="Fauchery L."/>
            <person name="Girlanda M."/>
            <person name="Hayes R."/>
            <person name="Keri Z."/>
            <person name="LaButti K."/>
            <person name="Lipzen A."/>
            <person name="Lombard V."/>
            <person name="Magnuson J."/>
            <person name="Maillard F."/>
            <person name="Morin E."/>
            <person name="Murat C."/>
            <person name="Nolan M."/>
            <person name="Ohm R."/>
            <person name="Pangilinan J."/>
            <person name="Pereira M."/>
            <person name="Perotto S."/>
            <person name="Peter M."/>
            <person name="Riley R."/>
            <person name="Sitrit Y."/>
            <person name="Stielow B."/>
            <person name="Szollosi G."/>
            <person name="Zifcakova L."/>
            <person name="Stursova M."/>
            <person name="Spatafora J.W."/>
            <person name="Tedersoo L."/>
            <person name="Vaario L.-M."/>
            <person name="Yamada A."/>
            <person name="Yan M."/>
            <person name="Wang P."/>
            <person name="Xu J."/>
            <person name="Bruns T."/>
            <person name="Baldrian P."/>
            <person name="Vilgalys R."/>
            <person name="Henrissat B."/>
            <person name="Grigoriev I.V."/>
            <person name="Hibbett D."/>
            <person name="Nagy L.G."/>
            <person name="Martin F.M."/>
        </authorList>
    </citation>
    <scope>NUCLEOTIDE SEQUENCE</scope>
    <source>
        <strain evidence="2">BED1</strain>
    </source>
</reference>
<feature type="region of interest" description="Disordered" evidence="1">
    <location>
        <begin position="1"/>
        <end position="56"/>
    </location>
</feature>
<comment type="caution">
    <text evidence="2">The sequence shown here is derived from an EMBL/GenBank/DDBJ whole genome shotgun (WGS) entry which is preliminary data.</text>
</comment>
<feature type="region of interest" description="Disordered" evidence="1">
    <location>
        <begin position="85"/>
        <end position="106"/>
    </location>
</feature>
<keyword evidence="3" id="KW-1185">Reference proteome</keyword>